<dbReference type="GO" id="GO:0016747">
    <property type="term" value="F:acyltransferase activity, transferring groups other than amino-acyl groups"/>
    <property type="evidence" value="ECO:0007669"/>
    <property type="project" value="InterPro"/>
</dbReference>
<dbReference type="Pfam" id="PF00583">
    <property type="entry name" value="Acetyltransf_1"/>
    <property type="match status" value="1"/>
</dbReference>
<dbReference type="PROSITE" id="PS51186">
    <property type="entry name" value="GNAT"/>
    <property type="match status" value="1"/>
</dbReference>
<evidence type="ECO:0000256" key="2">
    <source>
        <dbReference type="ARBA" id="ARBA00023315"/>
    </source>
</evidence>
<accession>A0A8K0AIR5</accession>
<dbReference type="SUPFAM" id="SSF55729">
    <property type="entry name" value="Acyl-CoA N-acyltransferases (Nat)"/>
    <property type="match status" value="1"/>
</dbReference>
<name>A0A8K0AIR5_ANDGO</name>
<gene>
    <name evidence="4" type="ORF">ANDGO_08364</name>
</gene>
<proteinExistence type="predicted"/>
<comment type="caution">
    <text evidence="4">The sequence shown here is derived from an EMBL/GenBank/DDBJ whole genome shotgun (WGS) entry which is preliminary data.</text>
</comment>
<dbReference type="Gene3D" id="3.40.630.30">
    <property type="match status" value="1"/>
</dbReference>
<dbReference type="AlphaFoldDB" id="A0A8K0AIR5"/>
<dbReference type="InterPro" id="IPR000182">
    <property type="entry name" value="GNAT_dom"/>
</dbReference>
<sequence>MTALASVRRLTKDDVARYRALRLRAFQESASSFSESFEDEVNQPIEYFQRVMMMRCDDGDGDGDGDGNNDSQEHFTLGAFATAMAAASHPPVSTAVSLSAPVAGRVPGSVAGSGSGSQEDEPVLIGIATFKRDGRSKARHKGYIHTMFVAPEHRGCGIGQSILRQLIEQARSLDGLEQMHLWVLQPHTSAARRMYERVGFVMQGTVVCRDLKIGGVYVDAAYMSLGFS</sequence>
<dbReference type="CDD" id="cd04301">
    <property type="entry name" value="NAT_SF"/>
    <property type="match status" value="1"/>
</dbReference>
<dbReference type="InterPro" id="IPR050680">
    <property type="entry name" value="YpeA/RimI_acetyltransf"/>
</dbReference>
<dbReference type="OrthoDB" id="2129362at2759"/>
<organism evidence="4 5">
    <name type="scientific">Andalucia godoyi</name>
    <name type="common">Flagellate</name>
    <dbReference type="NCBI Taxonomy" id="505711"/>
    <lineage>
        <taxon>Eukaryota</taxon>
        <taxon>Discoba</taxon>
        <taxon>Jakobida</taxon>
        <taxon>Andalucina</taxon>
        <taxon>Andaluciidae</taxon>
        <taxon>Andalucia</taxon>
    </lineage>
</organism>
<protein>
    <submittedName>
        <fullName evidence="4">Mitochondrial N-acetyltransferase superfamily member</fullName>
    </submittedName>
</protein>
<reference evidence="4" key="1">
    <citation type="submission" date="2019-09" db="EMBL/GenBank/DDBJ databases">
        <title>The Mitochondrial Proteome of the Jakobid, Andalucia godoyi, a Protist With the Most Gene-Rich and Bacteria-Like Mitochondrial Genome.</title>
        <authorList>
            <person name="Gray M.W."/>
            <person name="Burger G."/>
            <person name="Derelle R."/>
            <person name="Klimes V."/>
            <person name="Leger M."/>
            <person name="Sarrasin M."/>
            <person name="Vlcek C."/>
            <person name="Roger A.J."/>
            <person name="Elias M."/>
            <person name="Lang B.F."/>
        </authorList>
    </citation>
    <scope>NUCLEOTIDE SEQUENCE</scope>
    <source>
        <strain evidence="4">And28</strain>
    </source>
</reference>
<feature type="domain" description="N-acetyltransferase" evidence="3">
    <location>
        <begin position="5"/>
        <end position="228"/>
    </location>
</feature>
<keyword evidence="5" id="KW-1185">Reference proteome</keyword>
<evidence type="ECO:0000256" key="1">
    <source>
        <dbReference type="ARBA" id="ARBA00022679"/>
    </source>
</evidence>
<dbReference type="Proteomes" id="UP000799049">
    <property type="component" value="Unassembled WGS sequence"/>
</dbReference>
<dbReference type="InterPro" id="IPR016181">
    <property type="entry name" value="Acyl_CoA_acyltransferase"/>
</dbReference>
<evidence type="ECO:0000313" key="4">
    <source>
        <dbReference type="EMBL" id="KAF0852537.1"/>
    </source>
</evidence>
<dbReference type="PANTHER" id="PTHR43420">
    <property type="entry name" value="ACETYLTRANSFERASE"/>
    <property type="match status" value="1"/>
</dbReference>
<keyword evidence="2" id="KW-0012">Acyltransferase</keyword>
<evidence type="ECO:0000313" key="5">
    <source>
        <dbReference type="Proteomes" id="UP000799049"/>
    </source>
</evidence>
<evidence type="ECO:0000259" key="3">
    <source>
        <dbReference type="PROSITE" id="PS51186"/>
    </source>
</evidence>
<keyword evidence="1" id="KW-0808">Transferase</keyword>
<dbReference type="EMBL" id="VRVR01000031">
    <property type="protein sequence ID" value="KAF0852537.1"/>
    <property type="molecule type" value="Genomic_DNA"/>
</dbReference>